<name>A0AA38GX81_TAXCH</name>
<feature type="non-terminal residue" evidence="2">
    <location>
        <position position="112"/>
    </location>
</feature>
<feature type="region of interest" description="Disordered" evidence="1">
    <location>
        <begin position="1"/>
        <end position="43"/>
    </location>
</feature>
<proteinExistence type="predicted"/>
<comment type="caution">
    <text evidence="2">The sequence shown here is derived from an EMBL/GenBank/DDBJ whole genome shotgun (WGS) entry which is preliminary data.</text>
</comment>
<dbReference type="Proteomes" id="UP000824469">
    <property type="component" value="Unassembled WGS sequence"/>
</dbReference>
<sequence>EESKKEYAAVEDLPDGKVTHESVQEPPQQEPQTPILRRSSRVRREPECFSPSLYYLLLTDSGEPESFDEAMQVDARKKWEQAMDEEHQALMENQTWDLVKLPEGKRALQNKW</sequence>
<accession>A0AA38GX81</accession>
<evidence type="ECO:0000313" key="3">
    <source>
        <dbReference type="Proteomes" id="UP000824469"/>
    </source>
</evidence>
<dbReference type="OMA" id="ESHEEPN"/>
<dbReference type="EMBL" id="JAHRHJ020000001">
    <property type="protein sequence ID" value="KAH9329357.1"/>
    <property type="molecule type" value="Genomic_DNA"/>
</dbReference>
<feature type="non-terminal residue" evidence="2">
    <location>
        <position position="1"/>
    </location>
</feature>
<protein>
    <recommendedName>
        <fullName evidence="4">Retrovirus-related Pol polyprotein from transposon TNT 1-94</fullName>
    </recommendedName>
</protein>
<feature type="compositionally biased region" description="Low complexity" evidence="1">
    <location>
        <begin position="24"/>
        <end position="34"/>
    </location>
</feature>
<evidence type="ECO:0000313" key="2">
    <source>
        <dbReference type="EMBL" id="KAH9329357.1"/>
    </source>
</evidence>
<keyword evidence="3" id="KW-1185">Reference proteome</keyword>
<reference evidence="2 3" key="1">
    <citation type="journal article" date="2021" name="Nat. Plants">
        <title>The Taxus genome provides insights into paclitaxel biosynthesis.</title>
        <authorList>
            <person name="Xiong X."/>
            <person name="Gou J."/>
            <person name="Liao Q."/>
            <person name="Li Y."/>
            <person name="Zhou Q."/>
            <person name="Bi G."/>
            <person name="Li C."/>
            <person name="Du R."/>
            <person name="Wang X."/>
            <person name="Sun T."/>
            <person name="Guo L."/>
            <person name="Liang H."/>
            <person name="Lu P."/>
            <person name="Wu Y."/>
            <person name="Zhang Z."/>
            <person name="Ro D.K."/>
            <person name="Shang Y."/>
            <person name="Huang S."/>
            <person name="Yan J."/>
        </authorList>
    </citation>
    <scope>NUCLEOTIDE SEQUENCE [LARGE SCALE GENOMIC DNA]</scope>
    <source>
        <strain evidence="2">Ta-2019</strain>
    </source>
</reference>
<evidence type="ECO:0008006" key="4">
    <source>
        <dbReference type="Google" id="ProtNLM"/>
    </source>
</evidence>
<gene>
    <name evidence="2" type="ORF">KI387_001465</name>
</gene>
<organism evidence="2 3">
    <name type="scientific">Taxus chinensis</name>
    <name type="common">Chinese yew</name>
    <name type="synonym">Taxus wallichiana var. chinensis</name>
    <dbReference type="NCBI Taxonomy" id="29808"/>
    <lineage>
        <taxon>Eukaryota</taxon>
        <taxon>Viridiplantae</taxon>
        <taxon>Streptophyta</taxon>
        <taxon>Embryophyta</taxon>
        <taxon>Tracheophyta</taxon>
        <taxon>Spermatophyta</taxon>
        <taxon>Pinopsida</taxon>
        <taxon>Pinidae</taxon>
        <taxon>Conifers II</taxon>
        <taxon>Cupressales</taxon>
        <taxon>Taxaceae</taxon>
        <taxon>Taxus</taxon>
    </lineage>
</organism>
<evidence type="ECO:0000256" key="1">
    <source>
        <dbReference type="SAM" id="MobiDB-lite"/>
    </source>
</evidence>
<feature type="compositionally biased region" description="Basic and acidic residues" evidence="1">
    <location>
        <begin position="1"/>
        <end position="23"/>
    </location>
</feature>
<dbReference type="AlphaFoldDB" id="A0AA38GX81"/>